<proteinExistence type="predicted"/>
<evidence type="ECO:0000313" key="2">
    <source>
        <dbReference type="Proteomes" id="UP001057402"/>
    </source>
</evidence>
<dbReference type="Proteomes" id="UP001057402">
    <property type="component" value="Chromosome 12"/>
</dbReference>
<gene>
    <name evidence="1" type="ORF">MLD38_039942</name>
</gene>
<keyword evidence="2" id="KW-1185">Reference proteome</keyword>
<organism evidence="1 2">
    <name type="scientific">Melastoma candidum</name>
    <dbReference type="NCBI Taxonomy" id="119954"/>
    <lineage>
        <taxon>Eukaryota</taxon>
        <taxon>Viridiplantae</taxon>
        <taxon>Streptophyta</taxon>
        <taxon>Embryophyta</taxon>
        <taxon>Tracheophyta</taxon>
        <taxon>Spermatophyta</taxon>
        <taxon>Magnoliopsida</taxon>
        <taxon>eudicotyledons</taxon>
        <taxon>Gunneridae</taxon>
        <taxon>Pentapetalae</taxon>
        <taxon>rosids</taxon>
        <taxon>malvids</taxon>
        <taxon>Myrtales</taxon>
        <taxon>Melastomataceae</taxon>
        <taxon>Melastomatoideae</taxon>
        <taxon>Melastomateae</taxon>
        <taxon>Melastoma</taxon>
    </lineage>
</organism>
<evidence type="ECO:0000313" key="1">
    <source>
        <dbReference type="EMBL" id="KAI4304430.1"/>
    </source>
</evidence>
<protein>
    <submittedName>
        <fullName evidence="1">Uncharacterized protein</fullName>
    </submittedName>
</protein>
<sequence>MATPSPPTGPAIFLLVLLIFASGHFQPSSQSELPSSSSSNYGSRSLLAASRRRADTSLRQEEADCGKMGSGTECRENPSCRWCLSNEVNDMCFSKSESLRLPQQIFSCES</sequence>
<dbReference type="EMBL" id="CM042891">
    <property type="protein sequence ID" value="KAI4304430.1"/>
    <property type="molecule type" value="Genomic_DNA"/>
</dbReference>
<accession>A0ACB9L4L2</accession>
<comment type="caution">
    <text evidence="1">The sequence shown here is derived from an EMBL/GenBank/DDBJ whole genome shotgun (WGS) entry which is preliminary data.</text>
</comment>
<name>A0ACB9L4L2_9MYRT</name>
<reference evidence="2" key="1">
    <citation type="journal article" date="2023" name="Front. Plant Sci.">
        <title>Chromosomal-level genome assembly of Melastoma candidum provides insights into trichome evolution.</title>
        <authorList>
            <person name="Zhong Y."/>
            <person name="Wu W."/>
            <person name="Sun C."/>
            <person name="Zou P."/>
            <person name="Liu Y."/>
            <person name="Dai S."/>
            <person name="Zhou R."/>
        </authorList>
    </citation>
    <scope>NUCLEOTIDE SEQUENCE [LARGE SCALE GENOMIC DNA]</scope>
</reference>